<evidence type="ECO:0000313" key="3">
    <source>
        <dbReference type="Proteomes" id="UP000242770"/>
    </source>
</evidence>
<dbReference type="AlphaFoldDB" id="A0A0F7RVV8"/>
<feature type="compositionally biased region" description="Polar residues" evidence="1">
    <location>
        <begin position="16"/>
        <end position="25"/>
    </location>
</feature>
<evidence type="ECO:0000313" key="2">
    <source>
        <dbReference type="EMBL" id="CDS01086.1"/>
    </source>
</evidence>
<dbReference type="Proteomes" id="UP000242770">
    <property type="component" value="Unassembled WGS sequence"/>
</dbReference>
<keyword evidence="3" id="KW-1185">Reference proteome</keyword>
<accession>A0A0F7RVV8</accession>
<protein>
    <submittedName>
        <fullName evidence="2">Uncharacterized protein</fullName>
    </submittedName>
</protein>
<dbReference type="EMBL" id="CCFA01003491">
    <property type="protein sequence ID" value="CDS01086.1"/>
    <property type="molecule type" value="Genomic_DNA"/>
</dbReference>
<feature type="region of interest" description="Disordered" evidence="1">
    <location>
        <begin position="1"/>
        <end position="25"/>
    </location>
</feature>
<gene>
    <name evidence="2" type="primary">SSCI57930.1</name>
</gene>
<sequence length="49" mass="5323">MEGEGTNRLSEGLSGSGQKHLTTSVKAIGSGHRKQLWLSKVGWDTERLV</sequence>
<organism evidence="2 3">
    <name type="scientific">Sporisorium scitamineum</name>
    <dbReference type="NCBI Taxonomy" id="49012"/>
    <lineage>
        <taxon>Eukaryota</taxon>
        <taxon>Fungi</taxon>
        <taxon>Dikarya</taxon>
        <taxon>Basidiomycota</taxon>
        <taxon>Ustilaginomycotina</taxon>
        <taxon>Ustilaginomycetes</taxon>
        <taxon>Ustilaginales</taxon>
        <taxon>Ustilaginaceae</taxon>
        <taxon>Sporisorium</taxon>
    </lineage>
</organism>
<proteinExistence type="predicted"/>
<evidence type="ECO:0000256" key="1">
    <source>
        <dbReference type="SAM" id="MobiDB-lite"/>
    </source>
</evidence>
<name>A0A0F7RVV8_9BASI</name>
<reference evidence="3" key="1">
    <citation type="submission" date="2014-06" db="EMBL/GenBank/DDBJ databases">
        <authorList>
            <person name="Berkman P.J."/>
        </authorList>
    </citation>
    <scope>NUCLEOTIDE SEQUENCE [LARGE SCALE GENOMIC DNA]</scope>
</reference>